<dbReference type="Pfam" id="PF19850">
    <property type="entry name" value="DUF6325"/>
    <property type="match status" value="1"/>
</dbReference>
<dbReference type="AlphaFoldDB" id="A0AB33K406"/>
<accession>A0AB33K406</accession>
<reference evidence="1" key="1">
    <citation type="submission" date="2024-07" db="EMBL/GenBank/DDBJ databases">
        <title>Complete genome sequences of cellulolytic bacteria, Kitasatospora sp. CMC57 and Streptomyces sp. CMC78, isolated from Japanese agricultural soil.</title>
        <authorList>
            <person name="Hashimoto T."/>
            <person name="Ito M."/>
            <person name="Iwamoto M."/>
            <person name="Fukahori D."/>
            <person name="Shoda T."/>
            <person name="Sakoda M."/>
            <person name="Morohoshi T."/>
            <person name="Mitsuboshi M."/>
            <person name="Nishizawa T."/>
        </authorList>
    </citation>
    <scope>NUCLEOTIDE SEQUENCE</scope>
    <source>
        <strain evidence="1">CMC57</strain>
    </source>
</reference>
<organism evidence="1">
    <name type="scientific">Kitasatospora sp. CMC57</name>
    <dbReference type="NCBI Taxonomy" id="3231513"/>
    <lineage>
        <taxon>Bacteria</taxon>
        <taxon>Bacillati</taxon>
        <taxon>Actinomycetota</taxon>
        <taxon>Actinomycetes</taxon>
        <taxon>Kitasatosporales</taxon>
        <taxon>Streptomycetaceae</taxon>
        <taxon>Kitasatospora</taxon>
    </lineage>
</organism>
<dbReference type="RefSeq" id="WP_407991606.1">
    <property type="nucleotide sequence ID" value="NZ_AP035881.2"/>
</dbReference>
<evidence type="ECO:0008006" key="2">
    <source>
        <dbReference type="Google" id="ProtNLM"/>
    </source>
</evidence>
<gene>
    <name evidence="1" type="ORF">KCMC57_58840</name>
</gene>
<protein>
    <recommendedName>
        <fullName evidence="2">DUF1269 domain-containing family protein</fullName>
    </recommendedName>
</protein>
<sequence>MDIGPVEYVVIAFPGNRFKGEIAPELRRLVDNGTVRILDLTFVKKDANGTVSHVELQALDPDEASVFEEVEGEVGGLFSAEDLDLIAQELDPDSSAAVIAWENTWAAHITGAIQRAGGLLVAHERVPAPVVAMALEAAVTA</sequence>
<proteinExistence type="predicted"/>
<dbReference type="InterPro" id="IPR046288">
    <property type="entry name" value="DUF6325"/>
</dbReference>
<dbReference type="EMBL" id="AP035881">
    <property type="protein sequence ID" value="BFP49516.1"/>
    <property type="molecule type" value="Genomic_DNA"/>
</dbReference>
<name>A0AB33K406_9ACTN</name>
<evidence type="ECO:0000313" key="1">
    <source>
        <dbReference type="EMBL" id="BFP49516.1"/>
    </source>
</evidence>